<feature type="transmembrane region" description="Helical" evidence="1">
    <location>
        <begin position="297"/>
        <end position="317"/>
    </location>
</feature>
<dbReference type="EMBL" id="CAJNOG010000010">
    <property type="protein sequence ID" value="CAF0744522.1"/>
    <property type="molecule type" value="Genomic_DNA"/>
</dbReference>
<name>A0A813P2Q7_9BILA</name>
<dbReference type="SUPFAM" id="SSF81321">
    <property type="entry name" value="Family A G protein-coupled receptor-like"/>
    <property type="match status" value="1"/>
</dbReference>
<reference evidence="2" key="1">
    <citation type="submission" date="2021-02" db="EMBL/GenBank/DDBJ databases">
        <authorList>
            <person name="Nowell W R."/>
        </authorList>
    </citation>
    <scope>NUCLEOTIDE SEQUENCE</scope>
</reference>
<feature type="transmembrane region" description="Helical" evidence="1">
    <location>
        <begin position="264"/>
        <end position="285"/>
    </location>
</feature>
<comment type="caution">
    <text evidence="2">The sequence shown here is derived from an EMBL/GenBank/DDBJ whole genome shotgun (WGS) entry which is preliminary data.</text>
</comment>
<dbReference type="Gene3D" id="1.20.1070.10">
    <property type="entry name" value="Rhodopsin 7-helix transmembrane proteins"/>
    <property type="match status" value="1"/>
</dbReference>
<feature type="transmembrane region" description="Helical" evidence="1">
    <location>
        <begin position="58"/>
        <end position="82"/>
    </location>
</feature>
<dbReference type="InterPro" id="IPR052954">
    <property type="entry name" value="GPCR-Ligand_Int"/>
</dbReference>
<feature type="transmembrane region" description="Helical" evidence="1">
    <location>
        <begin position="23"/>
        <end position="46"/>
    </location>
</feature>
<evidence type="ECO:0000313" key="2">
    <source>
        <dbReference type="EMBL" id="CAF0744522.1"/>
    </source>
</evidence>
<keyword evidence="1" id="KW-1133">Transmembrane helix</keyword>
<organism evidence="2 3">
    <name type="scientific">Adineta steineri</name>
    <dbReference type="NCBI Taxonomy" id="433720"/>
    <lineage>
        <taxon>Eukaryota</taxon>
        <taxon>Metazoa</taxon>
        <taxon>Spiralia</taxon>
        <taxon>Gnathifera</taxon>
        <taxon>Rotifera</taxon>
        <taxon>Eurotatoria</taxon>
        <taxon>Bdelloidea</taxon>
        <taxon>Adinetida</taxon>
        <taxon>Adinetidae</taxon>
        <taxon>Adineta</taxon>
    </lineage>
</organism>
<gene>
    <name evidence="2" type="ORF">JYZ213_LOCUS2093</name>
</gene>
<dbReference type="Proteomes" id="UP000663845">
    <property type="component" value="Unassembled WGS sequence"/>
</dbReference>
<dbReference type="PANTHER" id="PTHR46641">
    <property type="entry name" value="FMRFAMIDE RECEPTOR-RELATED"/>
    <property type="match status" value="1"/>
</dbReference>
<protein>
    <recommendedName>
        <fullName evidence="4">G-protein coupled receptors family 1 profile domain-containing protein</fullName>
    </recommendedName>
</protein>
<evidence type="ECO:0008006" key="4">
    <source>
        <dbReference type="Google" id="ProtNLM"/>
    </source>
</evidence>
<accession>A0A813P2Q7</accession>
<keyword evidence="1" id="KW-0812">Transmembrane</keyword>
<keyword evidence="1" id="KW-0472">Membrane</keyword>
<sequence>MSDGKHIPLLFRNVNVLTVQTRLINAMCDTLCILGITGNLLGLFTFVSSRRSWHISSVYVCLATSSSITNLLCLIRYATILHTTSRRILHELVGHSWWACKLYEFSFCFRVISAWITLFWMFERLICVSKKLQSFFDRWNLYKYKYIIPIMIGIIIVGCAVGPSVYMFQPQIRINQAIRMTTNSTKRYCGLHPNASTKWRQFFHEVRFGKNHYTIRCLFSELIPTATIILFNGCIILHLMKTYRRLHRAYGCKPRQKQSRTTSWMNIVLILHSSLFLSSLFAHILGHFMTIEAHETWWVSLAILINCSLNFYIYCLSGKAFRNEIRRFIHRFEK</sequence>
<evidence type="ECO:0000313" key="3">
    <source>
        <dbReference type="Proteomes" id="UP000663845"/>
    </source>
</evidence>
<evidence type="ECO:0000256" key="1">
    <source>
        <dbReference type="SAM" id="Phobius"/>
    </source>
</evidence>
<feature type="transmembrane region" description="Helical" evidence="1">
    <location>
        <begin position="102"/>
        <end position="123"/>
    </location>
</feature>
<dbReference type="AlphaFoldDB" id="A0A813P2Q7"/>
<feature type="transmembrane region" description="Helical" evidence="1">
    <location>
        <begin position="222"/>
        <end position="243"/>
    </location>
</feature>
<dbReference type="PANTHER" id="PTHR46641:SF2">
    <property type="entry name" value="FMRFAMIDE RECEPTOR"/>
    <property type="match status" value="1"/>
</dbReference>
<feature type="transmembrane region" description="Helical" evidence="1">
    <location>
        <begin position="144"/>
        <end position="166"/>
    </location>
</feature>
<proteinExistence type="predicted"/>